<accession>A0ABT5Z410</accession>
<feature type="domain" description="FAD/NAD(P)-binding" evidence="6">
    <location>
        <begin position="6"/>
        <end position="303"/>
    </location>
</feature>
<comment type="caution">
    <text evidence="8">The sequence shown here is derived from an EMBL/GenBank/DDBJ whole genome shotgun (WGS) entry which is preliminary data.</text>
</comment>
<reference evidence="8 9" key="1">
    <citation type="submission" date="2023-03" db="EMBL/GenBank/DDBJ databases">
        <title>Draft genome sequence of type strain Streptomyces ferralitis JCM 14344.</title>
        <authorList>
            <person name="Klaysubun C."/>
            <person name="Duangmal K."/>
        </authorList>
    </citation>
    <scope>NUCLEOTIDE SEQUENCE [LARGE SCALE GENOMIC DNA]</scope>
    <source>
        <strain evidence="8 9">JCM 14344</strain>
    </source>
</reference>
<comment type="cofactor">
    <cofactor evidence="1">
        <name>FAD</name>
        <dbReference type="ChEBI" id="CHEBI:57692"/>
    </cofactor>
</comment>
<keyword evidence="9" id="KW-1185">Reference proteome</keyword>
<evidence type="ECO:0000256" key="3">
    <source>
        <dbReference type="ARBA" id="ARBA00022827"/>
    </source>
</evidence>
<sequence>MTTPHRILIIGASLGGLSTAEALRREGYDGTVTLVGAEPHLPYDRPPLSKQVLAGTWDPDRAQLPAAAQLDGLDIELLMKQEAVGLRPAERVVQLRDGERLRYDTLVIATGLRPRWLPGSRQLDGVHVVRTLDDALALRQTLRQGPRLVVVGGGFIGMEVAATARSLGVEVTVVDPHAHPLAGRLGGVVGDAVLGLHRDHGVRFRLGQRVSGLAADGNRSVVGVLLADGSVIDADAVVLGLGSIPTTQWLKGSGVPVGDGVLCDQYCAAAPGIYAVGDIANWLDVHSGRRRRVEHRTNASEQAVAVARNILADHDKQTAYTPTPYLWSDQFDCRIQCYGWADEGQEVHVVEGDPAGRKFIALHRDHGRVMAVVGMNSARGMRSHLGALGSTADPVGPSRAQVVNPASTRGQTAD</sequence>
<evidence type="ECO:0000256" key="4">
    <source>
        <dbReference type="ARBA" id="ARBA00023002"/>
    </source>
</evidence>
<dbReference type="PRINTS" id="PR00411">
    <property type="entry name" value="PNDRDTASEI"/>
</dbReference>
<keyword evidence="4" id="KW-0560">Oxidoreductase</keyword>
<dbReference type="Gene3D" id="3.30.390.30">
    <property type="match status" value="1"/>
</dbReference>
<dbReference type="Gene3D" id="3.50.50.60">
    <property type="entry name" value="FAD/NAD(P)-binding domain"/>
    <property type="match status" value="2"/>
</dbReference>
<dbReference type="InterPro" id="IPR016156">
    <property type="entry name" value="FAD/NAD-linked_Rdtase_dimer_sf"/>
</dbReference>
<feature type="compositionally biased region" description="Polar residues" evidence="5">
    <location>
        <begin position="404"/>
        <end position="414"/>
    </location>
</feature>
<evidence type="ECO:0000259" key="6">
    <source>
        <dbReference type="Pfam" id="PF07992"/>
    </source>
</evidence>
<dbReference type="Pfam" id="PF14759">
    <property type="entry name" value="Reductase_C"/>
    <property type="match status" value="1"/>
</dbReference>
<dbReference type="Proteomes" id="UP001220022">
    <property type="component" value="Unassembled WGS sequence"/>
</dbReference>
<dbReference type="PANTHER" id="PTHR43557:SF2">
    <property type="entry name" value="RIESKE DOMAIN-CONTAINING PROTEIN-RELATED"/>
    <property type="match status" value="1"/>
</dbReference>
<evidence type="ECO:0000313" key="8">
    <source>
        <dbReference type="EMBL" id="MDF2258563.1"/>
    </source>
</evidence>
<dbReference type="SUPFAM" id="SSF55424">
    <property type="entry name" value="FAD/NAD-linked reductases, dimerisation (C-terminal) domain"/>
    <property type="match status" value="1"/>
</dbReference>
<dbReference type="EMBL" id="JARHTQ010000016">
    <property type="protein sequence ID" value="MDF2258563.1"/>
    <property type="molecule type" value="Genomic_DNA"/>
</dbReference>
<protein>
    <submittedName>
        <fullName evidence="8">FAD-dependent oxidoreductase</fullName>
    </submittedName>
</protein>
<dbReference type="PANTHER" id="PTHR43557">
    <property type="entry name" value="APOPTOSIS-INDUCING FACTOR 1"/>
    <property type="match status" value="1"/>
</dbReference>
<evidence type="ECO:0000259" key="7">
    <source>
        <dbReference type="Pfam" id="PF14759"/>
    </source>
</evidence>
<organism evidence="8 9">
    <name type="scientific">Streptantibioticus ferralitis</name>
    <dbReference type="NCBI Taxonomy" id="236510"/>
    <lineage>
        <taxon>Bacteria</taxon>
        <taxon>Bacillati</taxon>
        <taxon>Actinomycetota</taxon>
        <taxon>Actinomycetes</taxon>
        <taxon>Kitasatosporales</taxon>
        <taxon>Streptomycetaceae</taxon>
        <taxon>Streptantibioticus</taxon>
    </lineage>
</organism>
<evidence type="ECO:0000256" key="1">
    <source>
        <dbReference type="ARBA" id="ARBA00001974"/>
    </source>
</evidence>
<dbReference type="RefSeq" id="WP_275817693.1">
    <property type="nucleotide sequence ID" value="NZ_BAAANM010000006.1"/>
</dbReference>
<evidence type="ECO:0000256" key="5">
    <source>
        <dbReference type="SAM" id="MobiDB-lite"/>
    </source>
</evidence>
<dbReference type="InterPro" id="IPR023753">
    <property type="entry name" value="FAD/NAD-binding_dom"/>
</dbReference>
<dbReference type="PRINTS" id="PR00368">
    <property type="entry name" value="FADPNR"/>
</dbReference>
<name>A0ABT5Z410_9ACTN</name>
<proteinExistence type="predicted"/>
<dbReference type="SUPFAM" id="SSF51905">
    <property type="entry name" value="FAD/NAD(P)-binding domain"/>
    <property type="match status" value="2"/>
</dbReference>
<dbReference type="Pfam" id="PF07992">
    <property type="entry name" value="Pyr_redox_2"/>
    <property type="match status" value="1"/>
</dbReference>
<keyword evidence="3" id="KW-0274">FAD</keyword>
<feature type="domain" description="Reductase C-terminal" evidence="7">
    <location>
        <begin position="325"/>
        <end position="384"/>
    </location>
</feature>
<feature type="region of interest" description="Disordered" evidence="5">
    <location>
        <begin position="387"/>
        <end position="414"/>
    </location>
</feature>
<dbReference type="InterPro" id="IPR028202">
    <property type="entry name" value="Reductase_C"/>
</dbReference>
<keyword evidence="2" id="KW-0285">Flavoprotein</keyword>
<evidence type="ECO:0000256" key="2">
    <source>
        <dbReference type="ARBA" id="ARBA00022630"/>
    </source>
</evidence>
<dbReference type="InterPro" id="IPR050446">
    <property type="entry name" value="FAD-oxidoreductase/Apoptosis"/>
</dbReference>
<gene>
    <name evidence="8" type="ORF">P2L57_23405</name>
</gene>
<dbReference type="InterPro" id="IPR036188">
    <property type="entry name" value="FAD/NAD-bd_sf"/>
</dbReference>
<evidence type="ECO:0000313" key="9">
    <source>
        <dbReference type="Proteomes" id="UP001220022"/>
    </source>
</evidence>